<dbReference type="InterPro" id="IPR019734">
    <property type="entry name" value="TPR_rpt"/>
</dbReference>
<evidence type="ECO:0000259" key="4">
    <source>
        <dbReference type="PROSITE" id="PS50076"/>
    </source>
</evidence>
<dbReference type="SMART" id="SM00271">
    <property type="entry name" value="DnaJ"/>
    <property type="match status" value="1"/>
</dbReference>
<dbReference type="InterPro" id="IPR018253">
    <property type="entry name" value="DnaJ_domain_CS"/>
</dbReference>
<organism evidence="5 6">
    <name type="scientific">Adhaeribacter rhizoryzae</name>
    <dbReference type="NCBI Taxonomy" id="2607907"/>
    <lineage>
        <taxon>Bacteria</taxon>
        <taxon>Pseudomonadati</taxon>
        <taxon>Bacteroidota</taxon>
        <taxon>Cytophagia</taxon>
        <taxon>Cytophagales</taxon>
        <taxon>Hymenobacteraceae</taxon>
        <taxon>Adhaeribacter</taxon>
    </lineage>
</organism>
<keyword evidence="2" id="KW-0802">TPR repeat</keyword>
<evidence type="ECO:0000256" key="3">
    <source>
        <dbReference type="SAM" id="Phobius"/>
    </source>
</evidence>
<dbReference type="SMART" id="SM00028">
    <property type="entry name" value="TPR"/>
    <property type="match status" value="2"/>
</dbReference>
<dbReference type="InterPro" id="IPR036869">
    <property type="entry name" value="J_dom_sf"/>
</dbReference>
<keyword evidence="1" id="KW-0677">Repeat</keyword>
<dbReference type="Proteomes" id="UP000323426">
    <property type="component" value="Unassembled WGS sequence"/>
</dbReference>
<keyword evidence="3" id="KW-1133">Transmembrane helix</keyword>
<comment type="caution">
    <text evidence="5">The sequence shown here is derived from an EMBL/GenBank/DDBJ whole genome shotgun (WGS) entry which is preliminary data.</text>
</comment>
<dbReference type="AlphaFoldDB" id="A0A5M6D7B9"/>
<dbReference type="PROSITE" id="PS00636">
    <property type="entry name" value="DNAJ_1"/>
    <property type="match status" value="1"/>
</dbReference>
<reference evidence="5 6" key="1">
    <citation type="submission" date="2019-09" db="EMBL/GenBank/DDBJ databases">
        <title>Genome sequence and assembly of Adhaeribacter sp.</title>
        <authorList>
            <person name="Chhetri G."/>
        </authorList>
    </citation>
    <scope>NUCLEOTIDE SEQUENCE [LARGE SCALE GENOMIC DNA]</scope>
    <source>
        <strain evidence="5 6">DK36</strain>
    </source>
</reference>
<evidence type="ECO:0000256" key="1">
    <source>
        <dbReference type="ARBA" id="ARBA00022737"/>
    </source>
</evidence>
<dbReference type="PRINTS" id="PR00625">
    <property type="entry name" value="JDOMAIN"/>
</dbReference>
<dbReference type="PANTHER" id="PTHR45188">
    <property type="entry name" value="DNAJ PROTEIN P58IPK HOMOLOG"/>
    <property type="match status" value="1"/>
</dbReference>
<dbReference type="PANTHER" id="PTHR45188:SF2">
    <property type="entry name" value="DNAJ HOMOLOG SUBFAMILY C MEMBER 7"/>
    <property type="match status" value="1"/>
</dbReference>
<dbReference type="Gene3D" id="1.25.40.10">
    <property type="entry name" value="Tetratricopeptide repeat domain"/>
    <property type="match status" value="3"/>
</dbReference>
<dbReference type="Pfam" id="PF13181">
    <property type="entry name" value="TPR_8"/>
    <property type="match status" value="1"/>
</dbReference>
<feature type="transmembrane region" description="Helical" evidence="3">
    <location>
        <begin position="117"/>
        <end position="138"/>
    </location>
</feature>
<accession>A0A5M6D7B9</accession>
<sequence length="375" mass="43563">MHLNYYHILGVPASATVREIKLAYKKLAIQYHPDKHQGNTYFEEKFKQVNEAYQVLSNSQKRAAYDLKLQYLLQLKLRQQATHQPHYRYQGPVRRPSSVSERHYRPIPKSQFIKKDWYIVGAIFGGIIIFSLILKLIMDHITALDNYEKALTEIEEERWSSAHSHLTEAIYFKPSYAAAYMKRAKIAMEVRQDYSAALADLDATITNAEQTTAQMYYLRSQCYQQLRNYNGAEADLTSSIRLNTNFAEAYYDRGMLRARFLNKFPEAIKDFTQFLAVGIPDIAKQKDALYYRGFSYYLTLQNTAALQDYRQLLKQDNKNARVFFLIGKAQVEMDSTTAACQNFEKAFNLGYLAAMGDIQRYCRENSQTFSLPKSQ</sequence>
<dbReference type="InterPro" id="IPR001623">
    <property type="entry name" value="DnaJ_domain"/>
</dbReference>
<keyword evidence="6" id="KW-1185">Reference proteome</keyword>
<keyword evidence="3" id="KW-0472">Membrane</keyword>
<proteinExistence type="predicted"/>
<feature type="domain" description="J" evidence="4">
    <location>
        <begin position="4"/>
        <end position="69"/>
    </location>
</feature>
<dbReference type="Gene3D" id="1.10.287.110">
    <property type="entry name" value="DnaJ domain"/>
    <property type="match status" value="1"/>
</dbReference>
<dbReference type="CDD" id="cd06257">
    <property type="entry name" value="DnaJ"/>
    <property type="match status" value="1"/>
</dbReference>
<dbReference type="RefSeq" id="WP_150091030.1">
    <property type="nucleotide sequence ID" value="NZ_VWSF01000018.1"/>
</dbReference>
<protein>
    <submittedName>
        <fullName evidence="5">DnaJ domain-containing protein</fullName>
    </submittedName>
</protein>
<evidence type="ECO:0000256" key="2">
    <source>
        <dbReference type="ARBA" id="ARBA00022803"/>
    </source>
</evidence>
<dbReference type="PROSITE" id="PS50076">
    <property type="entry name" value="DNAJ_2"/>
    <property type="match status" value="1"/>
</dbReference>
<keyword evidence="3" id="KW-0812">Transmembrane</keyword>
<dbReference type="InterPro" id="IPR011990">
    <property type="entry name" value="TPR-like_helical_dom_sf"/>
</dbReference>
<dbReference type="SUPFAM" id="SSF46565">
    <property type="entry name" value="Chaperone J-domain"/>
    <property type="match status" value="1"/>
</dbReference>
<name>A0A5M6D7B9_9BACT</name>
<gene>
    <name evidence="5" type="ORF">F0145_19320</name>
</gene>
<dbReference type="SUPFAM" id="SSF48452">
    <property type="entry name" value="TPR-like"/>
    <property type="match status" value="1"/>
</dbReference>
<dbReference type="EMBL" id="VWSF01000018">
    <property type="protein sequence ID" value="KAA5542380.1"/>
    <property type="molecule type" value="Genomic_DNA"/>
</dbReference>
<evidence type="ECO:0000313" key="5">
    <source>
        <dbReference type="EMBL" id="KAA5542380.1"/>
    </source>
</evidence>
<evidence type="ECO:0000313" key="6">
    <source>
        <dbReference type="Proteomes" id="UP000323426"/>
    </source>
</evidence>
<dbReference type="Pfam" id="PF00226">
    <property type="entry name" value="DnaJ"/>
    <property type="match status" value="1"/>
</dbReference>